<name>A0A370C2Z8_ASPNG</name>
<keyword evidence="4" id="KW-0238">DNA-binding</keyword>
<dbReference type="GO" id="GO:0009893">
    <property type="term" value="P:positive regulation of metabolic process"/>
    <property type="evidence" value="ECO:0007669"/>
    <property type="project" value="UniProtKB-ARBA"/>
</dbReference>
<evidence type="ECO:0000313" key="10">
    <source>
        <dbReference type="Proteomes" id="UP000253845"/>
    </source>
</evidence>
<dbReference type="SMART" id="SM00906">
    <property type="entry name" value="Fungal_trans"/>
    <property type="match status" value="1"/>
</dbReference>
<organism evidence="9 10">
    <name type="scientific">Aspergillus niger ATCC 13496</name>
    <dbReference type="NCBI Taxonomy" id="1353008"/>
    <lineage>
        <taxon>Eukaryota</taxon>
        <taxon>Fungi</taxon>
        <taxon>Dikarya</taxon>
        <taxon>Ascomycota</taxon>
        <taxon>Pezizomycotina</taxon>
        <taxon>Eurotiomycetes</taxon>
        <taxon>Eurotiomycetidae</taxon>
        <taxon>Eurotiales</taxon>
        <taxon>Aspergillaceae</taxon>
        <taxon>Aspergillus</taxon>
        <taxon>Aspergillus subgen. Circumdati</taxon>
    </lineage>
</organism>
<dbReference type="Pfam" id="PF00172">
    <property type="entry name" value="Zn_clus"/>
    <property type="match status" value="1"/>
</dbReference>
<proteinExistence type="predicted"/>
<keyword evidence="2" id="KW-0479">Metal-binding</keyword>
<evidence type="ECO:0000256" key="6">
    <source>
        <dbReference type="ARBA" id="ARBA00023242"/>
    </source>
</evidence>
<dbReference type="EMBL" id="KZ851917">
    <property type="protein sequence ID" value="RDH19801.1"/>
    <property type="molecule type" value="Genomic_DNA"/>
</dbReference>
<evidence type="ECO:0000256" key="1">
    <source>
        <dbReference type="ARBA" id="ARBA00004123"/>
    </source>
</evidence>
<evidence type="ECO:0000256" key="3">
    <source>
        <dbReference type="ARBA" id="ARBA00023015"/>
    </source>
</evidence>
<evidence type="ECO:0000256" key="5">
    <source>
        <dbReference type="ARBA" id="ARBA00023163"/>
    </source>
</evidence>
<reference evidence="9 10" key="1">
    <citation type="submission" date="2018-07" db="EMBL/GenBank/DDBJ databases">
        <title>Section-level genome sequencing of Aspergillus section Nigri to investigate inter- and intra-species variation.</title>
        <authorList>
            <consortium name="DOE Joint Genome Institute"/>
            <person name="Vesth T.C."/>
            <person name="Nybo J.L."/>
            <person name="Theobald S."/>
            <person name="Frisvad J.C."/>
            <person name="Larsen T.O."/>
            <person name="Nielsen K.F."/>
            <person name="Hoof J.B."/>
            <person name="Brandl J."/>
            <person name="Salamov A."/>
            <person name="Riley R."/>
            <person name="Gladden J.M."/>
            <person name="Phatale P."/>
            <person name="Nielsen M.T."/>
            <person name="Lyhne E.K."/>
            <person name="Kogle M.E."/>
            <person name="Strasser K."/>
            <person name="McDonnell E."/>
            <person name="Barry K."/>
            <person name="Clum A."/>
            <person name="Chen C."/>
            <person name="Nolan M."/>
            <person name="Sandor L."/>
            <person name="Kuo A."/>
            <person name="Lipzen A."/>
            <person name="Hainaut M."/>
            <person name="Drula E."/>
            <person name="Tsang A."/>
            <person name="Magnuson J.K."/>
            <person name="Henrissat B."/>
            <person name="Wiebenga A."/>
            <person name="Simmons B.A."/>
            <person name="Makela M.R."/>
            <person name="De vries R.P."/>
            <person name="Grigoriev I.V."/>
            <person name="Mortensen U.H."/>
            <person name="Baker S.E."/>
            <person name="Andersen M.R."/>
        </authorList>
    </citation>
    <scope>NUCLEOTIDE SEQUENCE [LARGE SCALE GENOMIC DNA]</scope>
    <source>
        <strain evidence="9 10">ATCC 13496</strain>
    </source>
</reference>
<evidence type="ECO:0000313" key="9">
    <source>
        <dbReference type="EMBL" id="RDH19801.1"/>
    </source>
</evidence>
<feature type="domain" description="Zn(2)-C6 fungal-type" evidence="8">
    <location>
        <begin position="187"/>
        <end position="216"/>
    </location>
</feature>
<feature type="region of interest" description="Disordered" evidence="7">
    <location>
        <begin position="793"/>
        <end position="828"/>
    </location>
</feature>
<dbReference type="GO" id="GO:0006351">
    <property type="term" value="P:DNA-templated transcription"/>
    <property type="evidence" value="ECO:0007669"/>
    <property type="project" value="InterPro"/>
</dbReference>
<dbReference type="GO" id="GO:0003677">
    <property type="term" value="F:DNA binding"/>
    <property type="evidence" value="ECO:0007669"/>
    <property type="project" value="UniProtKB-KW"/>
</dbReference>
<dbReference type="PROSITE" id="PS50048">
    <property type="entry name" value="ZN2_CY6_FUNGAL_2"/>
    <property type="match status" value="1"/>
</dbReference>
<feature type="compositionally biased region" description="Basic and acidic residues" evidence="7">
    <location>
        <begin position="812"/>
        <end position="827"/>
    </location>
</feature>
<dbReference type="Gene3D" id="4.10.240.10">
    <property type="entry name" value="Zn(2)-C6 fungal-type DNA-binding domain"/>
    <property type="match status" value="1"/>
</dbReference>
<dbReference type="SMART" id="SM00066">
    <property type="entry name" value="GAL4"/>
    <property type="match status" value="1"/>
</dbReference>
<evidence type="ECO:0000256" key="4">
    <source>
        <dbReference type="ARBA" id="ARBA00023125"/>
    </source>
</evidence>
<dbReference type="GO" id="GO:0008270">
    <property type="term" value="F:zinc ion binding"/>
    <property type="evidence" value="ECO:0007669"/>
    <property type="project" value="InterPro"/>
</dbReference>
<dbReference type="SUPFAM" id="SSF57701">
    <property type="entry name" value="Zn2/Cys6 DNA-binding domain"/>
    <property type="match status" value="1"/>
</dbReference>
<keyword evidence="5" id="KW-0804">Transcription</keyword>
<gene>
    <name evidence="9" type="ORF">M747DRAFT_323578</name>
</gene>
<dbReference type="PANTHER" id="PTHR47338:SF23">
    <property type="entry name" value="ZN(II)2CYS6 TRANSCRIPTION FACTOR (EUROFUNG)"/>
    <property type="match status" value="1"/>
</dbReference>
<dbReference type="Pfam" id="PF04082">
    <property type="entry name" value="Fungal_trans"/>
    <property type="match status" value="1"/>
</dbReference>
<evidence type="ECO:0000256" key="7">
    <source>
        <dbReference type="SAM" id="MobiDB-lite"/>
    </source>
</evidence>
<dbReference type="Proteomes" id="UP000253845">
    <property type="component" value="Unassembled WGS sequence"/>
</dbReference>
<keyword evidence="6" id="KW-0539">Nucleus</keyword>
<dbReference type="InterPro" id="IPR050815">
    <property type="entry name" value="TF_fung"/>
</dbReference>
<dbReference type="GO" id="GO:0005634">
    <property type="term" value="C:nucleus"/>
    <property type="evidence" value="ECO:0007669"/>
    <property type="project" value="UniProtKB-SubCell"/>
</dbReference>
<keyword evidence="3" id="KW-0805">Transcription regulation</keyword>
<comment type="subcellular location">
    <subcellularLocation>
        <location evidence="1">Nucleus</location>
    </subcellularLocation>
</comment>
<dbReference type="PROSITE" id="PS00463">
    <property type="entry name" value="ZN2_CY6_FUNGAL_1"/>
    <property type="match status" value="1"/>
</dbReference>
<protein>
    <recommendedName>
        <fullName evidence="8">Zn(2)-C6 fungal-type domain-containing protein</fullName>
    </recommendedName>
</protein>
<dbReference type="PANTHER" id="PTHR47338">
    <property type="entry name" value="ZN(II)2CYS6 TRANSCRIPTION FACTOR (EUROFUNG)-RELATED"/>
    <property type="match status" value="1"/>
</dbReference>
<evidence type="ECO:0000256" key="2">
    <source>
        <dbReference type="ARBA" id="ARBA00022723"/>
    </source>
</evidence>
<dbReference type="InterPro" id="IPR007219">
    <property type="entry name" value="XnlR_reg_dom"/>
</dbReference>
<dbReference type="VEuPathDB" id="FungiDB:M747DRAFT_323578"/>
<dbReference type="InterPro" id="IPR001138">
    <property type="entry name" value="Zn2Cys6_DnaBD"/>
</dbReference>
<dbReference type="AlphaFoldDB" id="A0A370C2Z8"/>
<dbReference type="InterPro" id="IPR036864">
    <property type="entry name" value="Zn2-C6_fun-type_DNA-bd_sf"/>
</dbReference>
<sequence>MSLQSRLIVATVHSTTLVSREWHVVDAKFWFLLLVSDRWTDWFLMTHSLTRRESLVLLRILPGHYLFNYVDPLPIRLSIKHIEPLAKSFWENLRRRTLAGNYPARRQEADWRSIAGKTIPPWGRRSLCMPDSVCQTSPSWRQCSHGKFLNNLNSAYPMPPKSHPATANANVGDLPETTNKGEEEIPACQFCRKKKAKCNRAQPCSQCMRSDVLCVYDDRRTKPGLRAGAVDQLYRRVETLENMFLGQEMLWQQMWKALFPNTEPPRSLDKGTTAATTLTERREQLKASLQEPPPLAAKRSLTVADADNSAPLDCVPLPAKRARVEDEVAPHAAVLEPEPFLANSLPDIVLNELVDFYFVNIHPWIPILHVKRFRERMRSPEERGHINCILHAIISVCARFSQNGPNGDTLNLKEIAKKSRQEVILQSTETFSVENLQALVIVAFETINRGRGPSSWSIIGSMAGTVEQLQLGVEEDDLYRVKRMGERLIRRMVCLTPSRSWSEAEERRRVFWAVFLMDRFCSVSTGWKISLRNADVKRRLPCEGALWEKEQEVCTPYFGISDFKNTSMPNSHSTSMDGSEEQAIGAFAYIIEATESLALVTNFYLHHVFLINDASKARLWLVKFKELDLRLIQWKIHLPPKWREACVLNEHRVMDPNLTLAHITHNTAVILLHQGIAYPPSHWQYCPIKLPSASSADTCLEAASEIATIANKFLSFSPIFTNPQFSFCLFIAGRTLLAHARYNRVPPSPALNTLIANLMEISQRWTRHHDASESQQEESLAFKFATRLIEAQQNRTSASRPSLDIRTTAYSDESKEEMYKDPMRTNQDDLPDYESLSRPLQLASFPSQESTSCTFDPFSLAFPPLPPAFQQDFSPTGLDPLSFYNMQLPSESMSSPLVRGRESVITAIHGE</sequence>
<dbReference type="CDD" id="cd12148">
    <property type="entry name" value="fungal_TF_MHR"/>
    <property type="match status" value="1"/>
</dbReference>
<dbReference type="CDD" id="cd00067">
    <property type="entry name" value="GAL4"/>
    <property type="match status" value="1"/>
</dbReference>
<accession>A0A370C2Z8</accession>
<dbReference type="GO" id="GO:0000981">
    <property type="term" value="F:DNA-binding transcription factor activity, RNA polymerase II-specific"/>
    <property type="evidence" value="ECO:0007669"/>
    <property type="project" value="InterPro"/>
</dbReference>
<evidence type="ECO:0000259" key="8">
    <source>
        <dbReference type="PROSITE" id="PS50048"/>
    </source>
</evidence>